<dbReference type="EMBL" id="LLXI01000943">
    <property type="protein sequence ID" value="PKY50938.1"/>
    <property type="molecule type" value="Genomic_DNA"/>
</dbReference>
<reference evidence="1 2" key="1">
    <citation type="submission" date="2015-10" db="EMBL/GenBank/DDBJ databases">
        <title>Genome analyses suggest a sexual origin of heterokaryosis in a supposedly ancient asexual fungus.</title>
        <authorList>
            <person name="Ropars J."/>
            <person name="Sedzielewska K."/>
            <person name="Noel J."/>
            <person name="Charron P."/>
            <person name="Farinelli L."/>
            <person name="Marton T."/>
            <person name="Kruger M."/>
            <person name="Pelin A."/>
            <person name="Brachmann A."/>
            <person name="Corradi N."/>
        </authorList>
    </citation>
    <scope>NUCLEOTIDE SEQUENCE [LARGE SCALE GENOMIC DNA]</scope>
    <source>
        <strain evidence="1 2">A4</strain>
    </source>
</reference>
<proteinExistence type="predicted"/>
<evidence type="ECO:0000313" key="1">
    <source>
        <dbReference type="EMBL" id="PKY50938.1"/>
    </source>
</evidence>
<keyword evidence="2" id="KW-1185">Reference proteome</keyword>
<evidence type="ECO:0000313" key="2">
    <source>
        <dbReference type="Proteomes" id="UP000234323"/>
    </source>
</evidence>
<gene>
    <name evidence="1" type="ORF">RhiirA4_467706</name>
</gene>
<protein>
    <submittedName>
        <fullName evidence="1">Uncharacterized protein</fullName>
    </submittedName>
</protein>
<dbReference type="Proteomes" id="UP000234323">
    <property type="component" value="Unassembled WGS sequence"/>
</dbReference>
<sequence>MAWWPSSLDNIWDFSQWNSSRRSIHHHWIFQALRILSESGLNVKLPADLCLDLMPRQSVPLVTLSPELANSEKATWLFSPLWCLSQLVDPFRQFLLTWTDLKHLISYLPTSPGVVTPPLYLMSLQGSALDVIDEQSRIKARNRYYWIAGLDGSDSMIFGRVFYTVDVHGTRVVYFSHWTSTSSSNRFALSPCQGCSLHDASIVDGPLQMFTTFSYAYTY</sequence>
<organism evidence="1 2">
    <name type="scientific">Rhizophagus irregularis</name>
    <dbReference type="NCBI Taxonomy" id="588596"/>
    <lineage>
        <taxon>Eukaryota</taxon>
        <taxon>Fungi</taxon>
        <taxon>Fungi incertae sedis</taxon>
        <taxon>Mucoromycota</taxon>
        <taxon>Glomeromycotina</taxon>
        <taxon>Glomeromycetes</taxon>
        <taxon>Glomerales</taxon>
        <taxon>Glomeraceae</taxon>
        <taxon>Rhizophagus</taxon>
    </lineage>
</organism>
<comment type="caution">
    <text evidence="1">The sequence shown here is derived from an EMBL/GenBank/DDBJ whole genome shotgun (WGS) entry which is preliminary data.</text>
</comment>
<name>A0A2I1GWC9_9GLOM</name>
<accession>A0A2I1GWC9</accession>
<dbReference type="AlphaFoldDB" id="A0A2I1GWC9"/>